<feature type="site" description="Transition state stabilizer" evidence="7">
    <location>
        <position position="15"/>
    </location>
</feature>
<evidence type="ECO:0000256" key="1">
    <source>
        <dbReference type="ARBA" id="ARBA00001282"/>
    </source>
</evidence>
<dbReference type="FunFam" id="3.90.550.10:FF:000003">
    <property type="entry name" value="2-C-methyl-D-erythritol 4-phosphate cytidylyltransferase"/>
    <property type="match status" value="1"/>
</dbReference>
<dbReference type="InterPro" id="IPR001228">
    <property type="entry name" value="IspD"/>
</dbReference>
<keyword evidence="6 7" id="KW-0414">Isoprene biosynthesis</keyword>
<dbReference type="EMBL" id="BMOK01000017">
    <property type="protein sequence ID" value="GGL63406.1"/>
    <property type="molecule type" value="Genomic_DNA"/>
</dbReference>
<comment type="function">
    <text evidence="7">Catalyzes the formation of 4-diphosphocytidyl-2-C-methyl-D-erythritol from CTP and 2-C-methyl-D-erythritol 4-phosphate (MEP).</text>
</comment>
<evidence type="ECO:0000256" key="4">
    <source>
        <dbReference type="ARBA" id="ARBA00022679"/>
    </source>
</evidence>
<proteinExistence type="inferred from homology"/>
<dbReference type="InterPro" id="IPR050088">
    <property type="entry name" value="IspD/TarI_cytidylyltransf_bact"/>
</dbReference>
<name>A0A917S7T4_9BACL</name>
<dbReference type="PROSITE" id="PS01295">
    <property type="entry name" value="ISPD"/>
    <property type="match status" value="1"/>
</dbReference>
<dbReference type="SUPFAM" id="SSF53448">
    <property type="entry name" value="Nucleotide-diphospho-sugar transferases"/>
    <property type="match status" value="1"/>
</dbReference>
<comment type="pathway">
    <text evidence="2 7">Isoprenoid biosynthesis; isopentenyl diphosphate biosynthesis via DXP pathway; isopentenyl diphosphate from 1-deoxy-D-xylulose 5-phosphate: step 2/6.</text>
</comment>
<dbReference type="InterPro" id="IPR034683">
    <property type="entry name" value="IspD/TarI"/>
</dbReference>
<reference evidence="8" key="1">
    <citation type="journal article" date="2014" name="Int. J. Syst. Evol. Microbiol.">
        <title>Complete genome sequence of Corynebacterium casei LMG S-19264T (=DSM 44701T), isolated from a smear-ripened cheese.</title>
        <authorList>
            <consortium name="US DOE Joint Genome Institute (JGI-PGF)"/>
            <person name="Walter F."/>
            <person name="Albersmeier A."/>
            <person name="Kalinowski J."/>
            <person name="Ruckert C."/>
        </authorList>
    </citation>
    <scope>NUCLEOTIDE SEQUENCE</scope>
    <source>
        <strain evidence="8">JCM 15325</strain>
    </source>
</reference>
<protein>
    <recommendedName>
        <fullName evidence="7">2-C-methyl-D-erythritol 4-phosphate cytidylyltransferase</fullName>
        <ecNumber evidence="7">2.7.7.60</ecNumber>
    </recommendedName>
    <alternativeName>
        <fullName evidence="7">4-diphosphocytidyl-2C-methyl-D-erythritol synthase</fullName>
    </alternativeName>
    <alternativeName>
        <fullName evidence="7">MEP cytidylyltransferase</fullName>
        <shortName evidence="7">MCT</shortName>
    </alternativeName>
</protein>
<comment type="caution">
    <text evidence="8">The sequence shown here is derived from an EMBL/GenBank/DDBJ whole genome shotgun (WGS) entry which is preliminary data.</text>
</comment>
<gene>
    <name evidence="7 8" type="primary">ispD</name>
    <name evidence="8" type="ORF">GCM10007968_29160</name>
</gene>
<dbReference type="RefSeq" id="WP_188804655.1">
    <property type="nucleotide sequence ID" value="NZ_BMOK01000017.1"/>
</dbReference>
<evidence type="ECO:0000313" key="9">
    <source>
        <dbReference type="Proteomes" id="UP000654670"/>
    </source>
</evidence>
<dbReference type="GO" id="GO:0019288">
    <property type="term" value="P:isopentenyl diphosphate biosynthetic process, methylerythritol 4-phosphate pathway"/>
    <property type="evidence" value="ECO:0007669"/>
    <property type="project" value="UniProtKB-UniRule"/>
</dbReference>
<dbReference type="PANTHER" id="PTHR32125:SF4">
    <property type="entry name" value="2-C-METHYL-D-ERYTHRITOL 4-PHOSPHATE CYTIDYLYLTRANSFERASE, CHLOROPLASTIC"/>
    <property type="match status" value="1"/>
</dbReference>
<dbReference type="InterPro" id="IPR029044">
    <property type="entry name" value="Nucleotide-diphossugar_trans"/>
</dbReference>
<dbReference type="Gene3D" id="3.90.550.10">
    <property type="entry name" value="Spore Coat Polysaccharide Biosynthesis Protein SpsA, Chain A"/>
    <property type="match status" value="1"/>
</dbReference>
<dbReference type="AlphaFoldDB" id="A0A917S7T4"/>
<comment type="catalytic activity">
    <reaction evidence="1 7">
        <text>2-C-methyl-D-erythritol 4-phosphate + CTP + H(+) = 4-CDP-2-C-methyl-D-erythritol + diphosphate</text>
        <dbReference type="Rhea" id="RHEA:13429"/>
        <dbReference type="ChEBI" id="CHEBI:15378"/>
        <dbReference type="ChEBI" id="CHEBI:33019"/>
        <dbReference type="ChEBI" id="CHEBI:37563"/>
        <dbReference type="ChEBI" id="CHEBI:57823"/>
        <dbReference type="ChEBI" id="CHEBI:58262"/>
        <dbReference type="EC" id="2.7.7.60"/>
    </reaction>
</comment>
<dbReference type="CDD" id="cd02516">
    <property type="entry name" value="CDP-ME_synthetase"/>
    <property type="match status" value="1"/>
</dbReference>
<dbReference type="PANTHER" id="PTHR32125">
    <property type="entry name" value="2-C-METHYL-D-ERYTHRITOL 4-PHOSPHATE CYTIDYLYLTRANSFERASE, CHLOROPLASTIC"/>
    <property type="match status" value="1"/>
</dbReference>
<feature type="site" description="Positions MEP for the nucleophilic attack" evidence="7">
    <location>
        <position position="210"/>
    </location>
</feature>
<evidence type="ECO:0000256" key="5">
    <source>
        <dbReference type="ARBA" id="ARBA00022695"/>
    </source>
</evidence>
<organism evidence="8 9">
    <name type="scientific">Sporolactobacillus putidus</name>
    <dbReference type="NCBI Taxonomy" id="492735"/>
    <lineage>
        <taxon>Bacteria</taxon>
        <taxon>Bacillati</taxon>
        <taxon>Bacillota</taxon>
        <taxon>Bacilli</taxon>
        <taxon>Bacillales</taxon>
        <taxon>Sporolactobacillaceae</taxon>
        <taxon>Sporolactobacillus</taxon>
    </lineage>
</organism>
<evidence type="ECO:0000256" key="7">
    <source>
        <dbReference type="HAMAP-Rule" id="MF_00108"/>
    </source>
</evidence>
<keyword evidence="4 7" id="KW-0808">Transferase</keyword>
<dbReference type="InterPro" id="IPR018294">
    <property type="entry name" value="ISPD_synthase_CS"/>
</dbReference>
<dbReference type="NCBIfam" id="TIGR00453">
    <property type="entry name" value="ispD"/>
    <property type="match status" value="1"/>
</dbReference>
<dbReference type="HAMAP" id="MF_00108">
    <property type="entry name" value="IspD"/>
    <property type="match status" value="1"/>
</dbReference>
<reference evidence="8" key="2">
    <citation type="submission" date="2020-09" db="EMBL/GenBank/DDBJ databases">
        <authorList>
            <person name="Sun Q."/>
            <person name="Ohkuma M."/>
        </authorList>
    </citation>
    <scope>NUCLEOTIDE SEQUENCE</scope>
    <source>
        <strain evidence="8">JCM 15325</strain>
    </source>
</reference>
<comment type="similarity">
    <text evidence="3 7">Belongs to the IspD/TarI cytidylyltransferase family. IspD subfamily.</text>
</comment>
<dbReference type="GO" id="GO:0050518">
    <property type="term" value="F:2-C-methyl-D-erythritol 4-phosphate cytidylyltransferase activity"/>
    <property type="evidence" value="ECO:0007669"/>
    <property type="project" value="UniProtKB-UniRule"/>
</dbReference>
<dbReference type="Pfam" id="PF01128">
    <property type="entry name" value="IspD"/>
    <property type="match status" value="1"/>
</dbReference>
<evidence type="ECO:0000256" key="6">
    <source>
        <dbReference type="ARBA" id="ARBA00023229"/>
    </source>
</evidence>
<sequence>MNYQVVIVAAGQGTRMGAEMNKVLLTLHGIPVIIYTLRVFEQDPDCTGVVLVIKESERKTFCELIRRYHINKVTELAEGGRERQESVYNGLAKLGDSQETIVMVHDGARPFVTRNQIARVAEAADRCGAALLAVRVKDTIKQVACHSVSKTLERESLWAAQTPQAFRMSVIMQAHREGRVRHFKVTDDASLVEQLGQTVEVVEGSYRNIKLTTPEDMIIAEKFVQEEEKADANRPRV</sequence>
<feature type="site" description="Positions MEP for the nucleophilic attack" evidence="7">
    <location>
        <position position="154"/>
    </location>
</feature>
<keyword evidence="9" id="KW-1185">Reference proteome</keyword>
<feature type="site" description="Transition state stabilizer" evidence="7">
    <location>
        <position position="22"/>
    </location>
</feature>
<evidence type="ECO:0000256" key="3">
    <source>
        <dbReference type="ARBA" id="ARBA00009789"/>
    </source>
</evidence>
<evidence type="ECO:0000256" key="2">
    <source>
        <dbReference type="ARBA" id="ARBA00004787"/>
    </source>
</evidence>
<accession>A0A917S7T4</accession>
<keyword evidence="5 7" id="KW-0548">Nucleotidyltransferase</keyword>
<dbReference type="Proteomes" id="UP000654670">
    <property type="component" value="Unassembled WGS sequence"/>
</dbReference>
<evidence type="ECO:0000313" key="8">
    <source>
        <dbReference type="EMBL" id="GGL63406.1"/>
    </source>
</evidence>
<dbReference type="EC" id="2.7.7.60" evidence="7"/>